<proteinExistence type="predicted"/>
<keyword evidence="7" id="KW-0732">Signal</keyword>
<dbReference type="OrthoDB" id="2655838at2"/>
<keyword evidence="11" id="KW-1185">Reference proteome</keyword>
<dbReference type="Gene3D" id="2.60.120.260">
    <property type="entry name" value="Galactose-binding domain-like"/>
    <property type="match status" value="2"/>
</dbReference>
<keyword evidence="2" id="KW-1003">Cell membrane</keyword>
<dbReference type="GeneID" id="95373382"/>
<dbReference type="GO" id="GO:0006011">
    <property type="term" value="P:UDP-alpha-D-glucose metabolic process"/>
    <property type="evidence" value="ECO:0007669"/>
    <property type="project" value="InterPro"/>
</dbReference>
<evidence type="ECO:0000256" key="6">
    <source>
        <dbReference type="SAM" id="Phobius"/>
    </source>
</evidence>
<dbReference type="InterPro" id="IPR018513">
    <property type="entry name" value="Cell_synthase_bac"/>
</dbReference>
<evidence type="ECO:0000256" key="2">
    <source>
        <dbReference type="ARBA" id="ARBA00022475"/>
    </source>
</evidence>
<sequence length="696" mass="76327">MMTMKKWLVFICLLSIFAVQFGQVAAAAPASGAARTYQTAFTESEASLSGAVSSKQKYFELMDYWNVDTVKINLDYQATQLAKELISSVTLSVNGHAFYSFRPVAADNGRQRLSVSAPKEWLKKGSNVLEITGYIRTVDNEICAPDDAPDHWLSLFTTSSIDVAYTNAELKAAINDFSHRFAGLDTVGAGQSVLTVPDNGDSAELEAAVYALSGFAKAKKNADKDIPLLPYRADVLEDKQAVVLVGLYDRLPEGIKGLLSKQDYNTKAVIQLVNKDTQPTLVVTSQNPKLLVHAGRFVANPSLMEQTDSDLKIVEESTDVTTPPVAYSTQVTFTETGDEVRGPGHREKSYFVSLPTNRSIADAGQITLDFRYAQNLDFNRSLVTVSINNIPIGSKKLTKEMANGDKAVFAIPSNAAVSGNFSVTVAFDLQMISAACTQNGNQTPWAFLTKDSMINFKTKDRTDMLFNNYPYPFLRDGVYNRVAVVLPEAKDDYTYRSVSNVFNLLGQYASGNTGDVRFYKDTAGSDELKDSNIIAIGTFIDNKLIQENNKNLYFKYDPKGEGILSNEKISIETEYGKRLGTLQLLASPFQAGNGFLAVTGARAENYYLASKLIANENAKWKVYGDGVFTDKDGSVSAYRFKKEAGEGDQSLVKDVLQRGDVLGFLVAFVLIAALAVLSLILLIRKHLKKRGGRDES</sequence>
<feature type="chain" id="PRO_5019211050" evidence="7">
    <location>
        <begin position="28"/>
        <end position="696"/>
    </location>
</feature>
<evidence type="ECO:0000313" key="11">
    <source>
        <dbReference type="Proteomes" id="UP001527202"/>
    </source>
</evidence>
<protein>
    <submittedName>
        <fullName evidence="8">Cellulose biosynthesis cyclic di-GMP-binding regulatory protein BcsB</fullName>
    </submittedName>
    <submittedName>
        <fullName evidence="9">Cellulose synthase</fullName>
    </submittedName>
</protein>
<dbReference type="PANTHER" id="PTHR39083:SF1">
    <property type="entry name" value="CYCLIC DI-GMP-BINDING PROTEIN"/>
    <property type="match status" value="1"/>
</dbReference>
<keyword evidence="4 6" id="KW-1133">Transmembrane helix</keyword>
<evidence type="ECO:0000256" key="1">
    <source>
        <dbReference type="ARBA" id="ARBA00004162"/>
    </source>
</evidence>
<feature type="signal peptide" evidence="7">
    <location>
        <begin position="1"/>
        <end position="27"/>
    </location>
</feature>
<dbReference type="Proteomes" id="UP001527202">
    <property type="component" value="Unassembled WGS sequence"/>
</dbReference>
<name>A0A410WPV5_9BACL</name>
<dbReference type="RefSeq" id="WP_042231457.1">
    <property type="nucleotide sequence ID" value="NZ_CP026520.1"/>
</dbReference>
<evidence type="ECO:0000256" key="4">
    <source>
        <dbReference type="ARBA" id="ARBA00022989"/>
    </source>
</evidence>
<dbReference type="KEGG" id="pchi:PC41400_00945"/>
<accession>A0A410WPV5</accession>
<dbReference type="AlphaFoldDB" id="A0A410WPV5"/>
<organism evidence="9 10">
    <name type="scientific">Paenibacillus chitinolyticus</name>
    <dbReference type="NCBI Taxonomy" id="79263"/>
    <lineage>
        <taxon>Bacteria</taxon>
        <taxon>Bacillati</taxon>
        <taxon>Bacillota</taxon>
        <taxon>Bacilli</taxon>
        <taxon>Bacillales</taxon>
        <taxon>Paenibacillaceae</taxon>
        <taxon>Paenibacillus</taxon>
    </lineage>
</organism>
<gene>
    <name evidence="8" type="ORF">M5X16_16175</name>
    <name evidence="9" type="ORF">PC41400_00945</name>
</gene>
<dbReference type="Proteomes" id="UP000288943">
    <property type="component" value="Chromosome"/>
</dbReference>
<dbReference type="Pfam" id="PF03170">
    <property type="entry name" value="BcsB"/>
    <property type="match status" value="1"/>
</dbReference>
<keyword evidence="3 6" id="KW-0812">Transmembrane</keyword>
<dbReference type="PANTHER" id="PTHR39083">
    <property type="entry name" value="CYCLIC DI-GMP-BINDING PROTEIN"/>
    <property type="match status" value="1"/>
</dbReference>
<evidence type="ECO:0000313" key="9">
    <source>
        <dbReference type="EMBL" id="QAV16340.1"/>
    </source>
</evidence>
<dbReference type="EMBL" id="CP026520">
    <property type="protein sequence ID" value="QAV16340.1"/>
    <property type="molecule type" value="Genomic_DNA"/>
</dbReference>
<reference evidence="8 11" key="2">
    <citation type="submission" date="2022-05" db="EMBL/GenBank/DDBJ databases">
        <title>Genome Sequencing of Bee-Associated Microbes.</title>
        <authorList>
            <person name="Dunlap C."/>
        </authorList>
    </citation>
    <scope>NUCLEOTIDE SEQUENCE [LARGE SCALE GENOMIC DNA]</scope>
    <source>
        <strain evidence="8 11">NRRL B-23120</strain>
    </source>
</reference>
<evidence type="ECO:0000256" key="3">
    <source>
        <dbReference type="ARBA" id="ARBA00022692"/>
    </source>
</evidence>
<dbReference type="GO" id="GO:0005886">
    <property type="term" value="C:plasma membrane"/>
    <property type="evidence" value="ECO:0007669"/>
    <property type="project" value="UniProtKB-SubCell"/>
</dbReference>
<evidence type="ECO:0000313" key="8">
    <source>
        <dbReference type="EMBL" id="MCY9597298.1"/>
    </source>
</evidence>
<evidence type="ECO:0000313" key="10">
    <source>
        <dbReference type="Proteomes" id="UP000288943"/>
    </source>
</evidence>
<evidence type="ECO:0000256" key="5">
    <source>
        <dbReference type="ARBA" id="ARBA00023136"/>
    </source>
</evidence>
<reference evidence="9 10" key="1">
    <citation type="submission" date="2018-01" db="EMBL/GenBank/DDBJ databases">
        <title>The whole genome sequencing and assembly of Paenibacillus chitinolyticus KCCM 41400 strain.</title>
        <authorList>
            <person name="Kim J.-Y."/>
            <person name="Park M.-K."/>
            <person name="Lee Y.-J."/>
            <person name="Yi H."/>
            <person name="Bahn Y.-S."/>
            <person name="Kim J.F."/>
            <person name="Lee D.-W."/>
        </authorList>
    </citation>
    <scope>NUCLEOTIDE SEQUENCE [LARGE SCALE GENOMIC DNA]</scope>
    <source>
        <strain evidence="9 10">KCCM 41400</strain>
    </source>
</reference>
<comment type="subcellular location">
    <subcellularLocation>
        <location evidence="1">Cell membrane</location>
        <topology evidence="1">Single-pass membrane protein</topology>
    </subcellularLocation>
</comment>
<keyword evidence="5 6" id="KW-0472">Membrane</keyword>
<dbReference type="EMBL" id="JAMDMJ010000018">
    <property type="protein sequence ID" value="MCY9597298.1"/>
    <property type="molecule type" value="Genomic_DNA"/>
</dbReference>
<feature type="transmembrane region" description="Helical" evidence="6">
    <location>
        <begin position="661"/>
        <end position="683"/>
    </location>
</feature>
<evidence type="ECO:0000256" key="7">
    <source>
        <dbReference type="SAM" id="SignalP"/>
    </source>
</evidence>